<dbReference type="Pfam" id="PF00578">
    <property type="entry name" value="AhpC-TSA"/>
    <property type="match status" value="1"/>
</dbReference>
<dbReference type="PROSITE" id="PS51352">
    <property type="entry name" value="THIOREDOXIN_2"/>
    <property type="match status" value="1"/>
</dbReference>
<keyword evidence="3" id="KW-1185">Reference proteome</keyword>
<protein>
    <submittedName>
        <fullName evidence="2">Alkyl hydroperoxide reductase/ thiol specific antioxidant family protein</fullName>
    </submittedName>
</protein>
<dbReference type="KEGG" id="nvn:NVIE_012680"/>
<dbReference type="GO" id="GO:0016491">
    <property type="term" value="F:oxidoreductase activity"/>
    <property type="evidence" value="ECO:0007669"/>
    <property type="project" value="InterPro"/>
</dbReference>
<evidence type="ECO:0000259" key="1">
    <source>
        <dbReference type="PROSITE" id="PS51352"/>
    </source>
</evidence>
<dbReference type="RefSeq" id="WP_075054495.1">
    <property type="nucleotide sequence ID" value="NZ_CP007536.1"/>
</dbReference>
<dbReference type="InterPro" id="IPR036249">
    <property type="entry name" value="Thioredoxin-like_sf"/>
</dbReference>
<dbReference type="CDD" id="cd02966">
    <property type="entry name" value="TlpA_like_family"/>
    <property type="match status" value="1"/>
</dbReference>
<reference evidence="2 3" key="1">
    <citation type="journal article" date="2014" name="Int. J. Syst. Evol. Microbiol.">
        <title>Nitrososphaera viennensis gen. nov., sp. nov., an aerobic and mesophilic, ammonia-oxidizing archaeon from soil and a member of the archaeal phylum Thaumarchaeota.</title>
        <authorList>
            <person name="Stieglmeier M."/>
            <person name="Klingl A."/>
            <person name="Alves R.J."/>
            <person name="Rittmann S.K."/>
            <person name="Melcher M."/>
            <person name="Leisch N."/>
            <person name="Schleper C."/>
        </authorList>
    </citation>
    <scope>NUCLEOTIDE SEQUENCE [LARGE SCALE GENOMIC DNA]</scope>
    <source>
        <strain evidence="2">EN76</strain>
    </source>
</reference>
<accession>A0A060HPM8</accession>
<feature type="domain" description="Thioredoxin" evidence="1">
    <location>
        <begin position="50"/>
        <end position="189"/>
    </location>
</feature>
<dbReference type="OrthoDB" id="25436at2157"/>
<dbReference type="InterPro" id="IPR013766">
    <property type="entry name" value="Thioredoxin_domain"/>
</dbReference>
<dbReference type="InterPro" id="IPR017937">
    <property type="entry name" value="Thioredoxin_CS"/>
</dbReference>
<gene>
    <name evidence="2" type="ORF">NVIE_012680</name>
</gene>
<evidence type="ECO:0000313" key="3">
    <source>
        <dbReference type="Proteomes" id="UP000027093"/>
    </source>
</evidence>
<name>A0A060HPM8_9ARCH</name>
<evidence type="ECO:0000313" key="2">
    <source>
        <dbReference type="EMBL" id="AIC15501.1"/>
    </source>
</evidence>
<dbReference type="STRING" id="926571.NVIE_012680"/>
<sequence>MTDNKKKYVVIGGAVAAAVIIAVVASSFSSQASSGSGLTTASGKENVQGLQVGDSAPGFSLRDPEKGSITKQTFAGKPVLIFFTTTWCTPCQIGAQNLARLDDKTGGNAFNVLIVFVDPRETDQQYIDWKDRYGRSDWYVAESEQMPQEYKVRYLDTKYVFDSNGIIKWVDVNPLEYSKAKQVLEPFLA</sequence>
<dbReference type="InterPro" id="IPR050553">
    <property type="entry name" value="Thioredoxin_ResA/DsbE_sf"/>
</dbReference>
<proteinExistence type="predicted"/>
<dbReference type="PROSITE" id="PS00194">
    <property type="entry name" value="THIOREDOXIN_1"/>
    <property type="match status" value="1"/>
</dbReference>
<dbReference type="Gene3D" id="3.40.30.10">
    <property type="entry name" value="Glutaredoxin"/>
    <property type="match status" value="1"/>
</dbReference>
<dbReference type="GeneID" id="74946527"/>
<dbReference type="GO" id="GO:0016209">
    <property type="term" value="F:antioxidant activity"/>
    <property type="evidence" value="ECO:0007669"/>
    <property type="project" value="InterPro"/>
</dbReference>
<dbReference type="Proteomes" id="UP000027093">
    <property type="component" value="Chromosome"/>
</dbReference>
<dbReference type="InterPro" id="IPR000866">
    <property type="entry name" value="AhpC/TSA"/>
</dbReference>
<dbReference type="SUPFAM" id="SSF52833">
    <property type="entry name" value="Thioredoxin-like"/>
    <property type="match status" value="1"/>
</dbReference>
<organism evidence="2 3">
    <name type="scientific">Nitrososphaera viennensis EN76</name>
    <dbReference type="NCBI Taxonomy" id="926571"/>
    <lineage>
        <taxon>Archaea</taxon>
        <taxon>Nitrososphaerota</taxon>
        <taxon>Nitrososphaeria</taxon>
        <taxon>Nitrososphaerales</taxon>
        <taxon>Nitrososphaeraceae</taxon>
        <taxon>Nitrososphaera</taxon>
    </lineage>
</organism>
<dbReference type="HOGENOM" id="CLU_1431693_0_0_2"/>
<dbReference type="AlphaFoldDB" id="A0A060HPM8"/>
<dbReference type="PANTHER" id="PTHR42852">
    <property type="entry name" value="THIOL:DISULFIDE INTERCHANGE PROTEIN DSBE"/>
    <property type="match status" value="1"/>
</dbReference>
<dbReference type="PANTHER" id="PTHR42852:SF13">
    <property type="entry name" value="PROTEIN DIPZ"/>
    <property type="match status" value="1"/>
</dbReference>
<dbReference type="EMBL" id="CP007536">
    <property type="protein sequence ID" value="AIC15501.1"/>
    <property type="molecule type" value="Genomic_DNA"/>
</dbReference>